<organism evidence="2 3">
    <name type="scientific">Acanthosepion pharaonis</name>
    <name type="common">Pharaoh cuttlefish</name>
    <name type="synonym">Sepia pharaonis</name>
    <dbReference type="NCBI Taxonomy" id="158019"/>
    <lineage>
        <taxon>Eukaryota</taxon>
        <taxon>Metazoa</taxon>
        <taxon>Spiralia</taxon>
        <taxon>Lophotrochozoa</taxon>
        <taxon>Mollusca</taxon>
        <taxon>Cephalopoda</taxon>
        <taxon>Coleoidea</taxon>
        <taxon>Decapodiformes</taxon>
        <taxon>Sepiida</taxon>
        <taxon>Sepiina</taxon>
        <taxon>Sepiidae</taxon>
        <taxon>Acanthosepion</taxon>
    </lineage>
</organism>
<dbReference type="Proteomes" id="UP000597762">
    <property type="component" value="Unassembled WGS sequence"/>
</dbReference>
<name>A0A812E9P2_ACAPH</name>
<keyword evidence="1" id="KW-1133">Transmembrane helix</keyword>
<evidence type="ECO:0000313" key="3">
    <source>
        <dbReference type="Proteomes" id="UP000597762"/>
    </source>
</evidence>
<feature type="transmembrane region" description="Helical" evidence="1">
    <location>
        <begin position="173"/>
        <end position="193"/>
    </location>
</feature>
<sequence>MMRSYADHIITSVERYGLSLPDHDKWTIIIQKYFKEHCSVRIIEHSLFFSLSFLFSLTFPLFFLFFFFFFSLHKSNFTPGPAVTEIYTFFLSLFFFFFLSSSVYSSASNTVKTATGIYTFFLSLVSLLFLQTQRLVLFYPVVTFLYLSTFSFYCSLTSIIACSSSLYKKIFNIFTWHFMLLFLRLGICTQIIQTVQFFQYFERPLVLCLKWSTVRSFFSVCLVTTAEIFLFHLPSYSAFFSSDALIIFEAQYLSVFCLHHFLATTKFLSSEANLAARLLYRQPST</sequence>
<feature type="transmembrane region" description="Helical" evidence="1">
    <location>
        <begin position="213"/>
        <end position="233"/>
    </location>
</feature>
<feature type="transmembrane region" description="Helical" evidence="1">
    <location>
        <begin position="82"/>
        <end position="99"/>
    </location>
</feature>
<keyword evidence="1" id="KW-0472">Membrane</keyword>
<protein>
    <submittedName>
        <fullName evidence="2">SLC44A2_4_5</fullName>
    </submittedName>
</protein>
<keyword evidence="3" id="KW-1185">Reference proteome</keyword>
<keyword evidence="1" id="KW-0812">Transmembrane</keyword>
<dbReference type="EMBL" id="CAHIKZ030005201">
    <property type="protein sequence ID" value="CAE1320868.1"/>
    <property type="molecule type" value="Genomic_DNA"/>
</dbReference>
<accession>A0A812E9P2</accession>
<gene>
    <name evidence="2" type="ORF">SPHA_70985</name>
</gene>
<evidence type="ECO:0000256" key="1">
    <source>
        <dbReference type="SAM" id="Phobius"/>
    </source>
</evidence>
<evidence type="ECO:0000313" key="2">
    <source>
        <dbReference type="EMBL" id="CAE1320868.1"/>
    </source>
</evidence>
<reference evidence="2" key="1">
    <citation type="submission" date="2021-01" db="EMBL/GenBank/DDBJ databases">
        <authorList>
            <person name="Li R."/>
            <person name="Bekaert M."/>
        </authorList>
    </citation>
    <scope>NUCLEOTIDE SEQUENCE</scope>
    <source>
        <strain evidence="2">Farmed</strain>
    </source>
</reference>
<feature type="transmembrane region" description="Helical" evidence="1">
    <location>
        <begin position="111"/>
        <end position="130"/>
    </location>
</feature>
<feature type="transmembrane region" description="Helical" evidence="1">
    <location>
        <begin position="136"/>
        <end position="161"/>
    </location>
</feature>
<comment type="caution">
    <text evidence="2">The sequence shown here is derived from an EMBL/GenBank/DDBJ whole genome shotgun (WGS) entry which is preliminary data.</text>
</comment>
<feature type="transmembrane region" description="Helical" evidence="1">
    <location>
        <begin position="47"/>
        <end position="70"/>
    </location>
</feature>
<dbReference type="AlphaFoldDB" id="A0A812E9P2"/>
<proteinExistence type="predicted"/>